<feature type="coiled-coil region" evidence="1">
    <location>
        <begin position="153"/>
        <end position="190"/>
    </location>
</feature>
<name>A0A286RHY0_9BACT</name>
<proteinExistence type="predicted"/>
<protein>
    <recommendedName>
        <fullName evidence="4">Signal peptide-containing protein</fullName>
    </recommendedName>
</protein>
<reference evidence="2 3" key="1">
    <citation type="journal article" name="Front. Microbiol.">
        <title>Sugar Metabolism of the First Thermophilic Planctomycete Thermogutta terrifontis: Comparative Genomic and Transcriptomic Approaches.</title>
        <authorList>
            <person name="Elcheninov A.G."/>
            <person name="Menzel P."/>
            <person name="Gudbergsdottir S.R."/>
            <person name="Slesarev A.I."/>
            <person name="Kadnikov V.V."/>
            <person name="Krogh A."/>
            <person name="Bonch-Osmolovskaya E.A."/>
            <person name="Peng X."/>
            <person name="Kublanov I.V."/>
        </authorList>
    </citation>
    <scope>NUCLEOTIDE SEQUENCE [LARGE SCALE GENOMIC DNA]</scope>
    <source>
        <strain evidence="2 3">R1</strain>
    </source>
</reference>
<dbReference type="EMBL" id="CP018477">
    <property type="protein sequence ID" value="ASV75563.1"/>
    <property type="molecule type" value="Genomic_DNA"/>
</dbReference>
<evidence type="ECO:0000313" key="2">
    <source>
        <dbReference type="EMBL" id="ASV75563.1"/>
    </source>
</evidence>
<dbReference type="RefSeq" id="WP_095415585.1">
    <property type="nucleotide sequence ID" value="NZ_CP018477.1"/>
</dbReference>
<evidence type="ECO:0000256" key="1">
    <source>
        <dbReference type="SAM" id="Coils"/>
    </source>
</evidence>
<keyword evidence="3" id="KW-1185">Reference proteome</keyword>
<gene>
    <name evidence="2" type="ORF">THTE_2961</name>
</gene>
<feature type="coiled-coil region" evidence="1">
    <location>
        <begin position="63"/>
        <end position="104"/>
    </location>
</feature>
<dbReference type="OrthoDB" id="271886at2"/>
<accession>A0A286RHY0</accession>
<organism evidence="2 3">
    <name type="scientific">Thermogutta terrifontis</name>
    <dbReference type="NCBI Taxonomy" id="1331910"/>
    <lineage>
        <taxon>Bacteria</taxon>
        <taxon>Pseudomonadati</taxon>
        <taxon>Planctomycetota</taxon>
        <taxon>Planctomycetia</taxon>
        <taxon>Pirellulales</taxon>
        <taxon>Thermoguttaceae</taxon>
        <taxon>Thermogutta</taxon>
    </lineage>
</organism>
<evidence type="ECO:0000313" key="3">
    <source>
        <dbReference type="Proteomes" id="UP000215086"/>
    </source>
</evidence>
<dbReference type="KEGG" id="ttf:THTE_2961"/>
<evidence type="ECO:0008006" key="4">
    <source>
        <dbReference type="Google" id="ProtNLM"/>
    </source>
</evidence>
<dbReference type="AlphaFoldDB" id="A0A286RHY0"/>
<keyword evidence="1" id="KW-0175">Coiled coil</keyword>
<sequence>MLKKFLIAGGLLVLVGTLLLGRDLVSYVRTSARSVQEAVVDAVPTEFQIRRARDMIEDLLPQIRQNMHLIAREEVEIERLERQIAQAREALEQEKAVILRMKNDLASGKPKLVYCGREYSAEQVRQDLANRFERYKTNEATLANLEQIRDVRLKSLQAARDKMENMLAAKRQLEVEVENLQARLQMVQAAQATSAYQFDDSKLGRIKELITDLRTRLDVAERLVQSQGIYQGEIPVENPNQKDIVEEVTEYFGNSGESQESPAVAKAH</sequence>
<dbReference type="Proteomes" id="UP000215086">
    <property type="component" value="Chromosome"/>
</dbReference>